<dbReference type="AlphaFoldDB" id="A0A412CEI7"/>
<evidence type="ECO:0000259" key="1">
    <source>
        <dbReference type="PROSITE" id="PS51094"/>
    </source>
</evidence>
<dbReference type="Gene3D" id="3.40.930.10">
    <property type="entry name" value="Mannitol-specific EII, Chain A"/>
    <property type="match status" value="1"/>
</dbReference>
<gene>
    <name evidence="2" type="ORF">DWY77_06295</name>
</gene>
<dbReference type="PANTHER" id="PTHR47738">
    <property type="entry name" value="PTS SYSTEM FRUCTOSE-LIKE EIIA COMPONENT-RELATED"/>
    <property type="match status" value="1"/>
</dbReference>
<evidence type="ECO:0000313" key="3">
    <source>
        <dbReference type="Proteomes" id="UP000286147"/>
    </source>
</evidence>
<protein>
    <submittedName>
        <fullName evidence="2">PTS sugar transporter subunit IIA</fullName>
    </submittedName>
</protein>
<dbReference type="SUPFAM" id="SSF55804">
    <property type="entry name" value="Phoshotransferase/anion transport protein"/>
    <property type="match status" value="1"/>
</dbReference>
<comment type="caution">
    <text evidence="2">The sequence shown here is derived from an EMBL/GenBank/DDBJ whole genome shotgun (WGS) entry which is preliminary data.</text>
</comment>
<keyword evidence="2" id="KW-0813">Transport</keyword>
<organism evidence="2 3">
    <name type="scientific">Megamonas rupellensis</name>
    <dbReference type="NCBI Taxonomy" id="491921"/>
    <lineage>
        <taxon>Bacteria</taxon>
        <taxon>Bacillati</taxon>
        <taxon>Bacillota</taxon>
        <taxon>Negativicutes</taxon>
        <taxon>Selenomonadales</taxon>
        <taxon>Selenomonadaceae</taxon>
        <taxon>Megamonas</taxon>
    </lineage>
</organism>
<evidence type="ECO:0000313" key="2">
    <source>
        <dbReference type="EMBL" id="RGQ83495.1"/>
    </source>
</evidence>
<proteinExistence type="predicted"/>
<dbReference type="Proteomes" id="UP000286147">
    <property type="component" value="Unassembled WGS sequence"/>
</dbReference>
<dbReference type="RefSeq" id="WP_118035961.1">
    <property type="nucleotide sequence ID" value="NZ_QRTP01000012.1"/>
</dbReference>
<keyword evidence="2" id="KW-0762">Sugar transport</keyword>
<reference evidence="2 3" key="1">
    <citation type="submission" date="2018-08" db="EMBL/GenBank/DDBJ databases">
        <title>A genome reference for cultivated species of the human gut microbiota.</title>
        <authorList>
            <person name="Zou Y."/>
            <person name="Xue W."/>
            <person name="Luo G."/>
        </authorList>
    </citation>
    <scope>NUCLEOTIDE SEQUENCE [LARGE SCALE GENOMIC DNA]</scope>
    <source>
        <strain evidence="2 3">AF27-12</strain>
    </source>
</reference>
<dbReference type="InterPro" id="IPR002178">
    <property type="entry name" value="PTS_EIIA_type-2_dom"/>
</dbReference>
<dbReference type="EMBL" id="QRTP01000012">
    <property type="protein sequence ID" value="RGQ83495.1"/>
    <property type="molecule type" value="Genomic_DNA"/>
</dbReference>
<dbReference type="PROSITE" id="PS51094">
    <property type="entry name" value="PTS_EIIA_TYPE_2"/>
    <property type="match status" value="1"/>
</dbReference>
<sequence length="154" mass="17132">MTETLLDKNIILLDISAKDNIDAIKQLGQILVNNKYIDASYTNSVIEREASFPTGLALTNAGIAIPHASPNNNIQKNGIAAARLKNPIKFYSMENPDEKISIDMIFMLALSSSTEHLDVLKKLFIAFQNQELVSQLKVCQNKEIFLKLLADNLN</sequence>
<dbReference type="CDD" id="cd00211">
    <property type="entry name" value="PTS_IIA_fru"/>
    <property type="match status" value="1"/>
</dbReference>
<feature type="domain" description="PTS EIIA type-2" evidence="1">
    <location>
        <begin position="4"/>
        <end position="152"/>
    </location>
</feature>
<dbReference type="InterPro" id="IPR051541">
    <property type="entry name" value="PTS_SugarTrans_NitroReg"/>
</dbReference>
<dbReference type="Pfam" id="PF00359">
    <property type="entry name" value="PTS_EIIA_2"/>
    <property type="match status" value="1"/>
</dbReference>
<accession>A0A412CEI7</accession>
<dbReference type="PANTHER" id="PTHR47738:SF3">
    <property type="entry name" value="PHOSPHOTRANSFERASE SYSTEM MANNITOL_FRUCTOSE-SPECIFIC IIA DOMAIN CONTAINING PROTEIN"/>
    <property type="match status" value="1"/>
</dbReference>
<dbReference type="InterPro" id="IPR016152">
    <property type="entry name" value="PTrfase/Anion_transptr"/>
</dbReference>
<name>A0A412CEI7_9FIRM</name>